<name>A0A4R5TWS9_9MICC</name>
<keyword evidence="15 17" id="KW-0961">Cell wall biogenesis/degradation</keyword>
<keyword evidence="7 17" id="KW-0132">Cell division</keyword>
<evidence type="ECO:0000256" key="2">
    <source>
        <dbReference type="ARBA" id="ARBA00003921"/>
    </source>
</evidence>
<dbReference type="EMBL" id="SMTK01000003">
    <property type="protein sequence ID" value="TDK25621.1"/>
    <property type="molecule type" value="Genomic_DNA"/>
</dbReference>
<dbReference type="Gene3D" id="3.30.43.10">
    <property type="entry name" value="Uridine Diphospho-n-acetylenolpyruvylglucosamine Reductase, domain 2"/>
    <property type="match status" value="1"/>
</dbReference>
<dbReference type="Pfam" id="PF01565">
    <property type="entry name" value="FAD_binding_4"/>
    <property type="match status" value="1"/>
</dbReference>
<comment type="function">
    <text evidence="2 17">Cell wall formation.</text>
</comment>
<evidence type="ECO:0000256" key="3">
    <source>
        <dbReference type="ARBA" id="ARBA00004496"/>
    </source>
</evidence>
<dbReference type="GO" id="GO:0071949">
    <property type="term" value="F:FAD binding"/>
    <property type="evidence" value="ECO:0007669"/>
    <property type="project" value="InterPro"/>
</dbReference>
<feature type="active site" description="Proton donor" evidence="17">
    <location>
        <position position="250"/>
    </location>
</feature>
<evidence type="ECO:0000259" key="18">
    <source>
        <dbReference type="PROSITE" id="PS51387"/>
    </source>
</evidence>
<dbReference type="HAMAP" id="MF_00037">
    <property type="entry name" value="MurB"/>
    <property type="match status" value="1"/>
</dbReference>
<dbReference type="GO" id="GO:0051301">
    <property type="term" value="P:cell division"/>
    <property type="evidence" value="ECO:0007669"/>
    <property type="project" value="UniProtKB-KW"/>
</dbReference>
<reference evidence="19 20" key="1">
    <citation type="submission" date="2019-03" db="EMBL/GenBank/DDBJ databases">
        <title>Arthrobacter sp. nov., an bacterium isolated from biocrust in Mu Us Desert.</title>
        <authorList>
            <person name="Lixiong L."/>
        </authorList>
    </citation>
    <scope>NUCLEOTIDE SEQUENCE [LARGE SCALE GENOMIC DNA]</scope>
    <source>
        <strain evidence="19 20">SLN-3</strain>
    </source>
</reference>
<dbReference type="EC" id="1.3.1.98" evidence="17"/>
<evidence type="ECO:0000256" key="16">
    <source>
        <dbReference type="ARBA" id="ARBA00048914"/>
    </source>
</evidence>
<comment type="pathway">
    <text evidence="4 17">Cell wall biogenesis; peptidoglycan biosynthesis.</text>
</comment>
<dbReference type="InterPro" id="IPR003170">
    <property type="entry name" value="MurB"/>
</dbReference>
<dbReference type="NCBIfam" id="NF010478">
    <property type="entry name" value="PRK13903.1"/>
    <property type="match status" value="1"/>
</dbReference>
<comment type="catalytic activity">
    <reaction evidence="16 17">
        <text>UDP-N-acetyl-alpha-D-muramate + NADP(+) = UDP-N-acetyl-3-O-(1-carboxyvinyl)-alpha-D-glucosamine + NADPH + H(+)</text>
        <dbReference type="Rhea" id="RHEA:12248"/>
        <dbReference type="ChEBI" id="CHEBI:15378"/>
        <dbReference type="ChEBI" id="CHEBI:57783"/>
        <dbReference type="ChEBI" id="CHEBI:58349"/>
        <dbReference type="ChEBI" id="CHEBI:68483"/>
        <dbReference type="ChEBI" id="CHEBI:70757"/>
        <dbReference type="EC" id="1.3.1.98"/>
    </reaction>
</comment>
<dbReference type="InterPro" id="IPR036318">
    <property type="entry name" value="FAD-bd_PCMH-like_sf"/>
</dbReference>
<dbReference type="GO" id="GO:0071555">
    <property type="term" value="P:cell wall organization"/>
    <property type="evidence" value="ECO:0007669"/>
    <property type="project" value="UniProtKB-KW"/>
</dbReference>
<dbReference type="UniPathway" id="UPA00219"/>
<evidence type="ECO:0000256" key="12">
    <source>
        <dbReference type="ARBA" id="ARBA00022984"/>
    </source>
</evidence>
<comment type="subcellular location">
    <subcellularLocation>
        <location evidence="3 17">Cytoplasm</location>
    </subcellularLocation>
</comment>
<evidence type="ECO:0000256" key="10">
    <source>
        <dbReference type="ARBA" id="ARBA00022857"/>
    </source>
</evidence>
<dbReference type="SUPFAM" id="SSF56194">
    <property type="entry name" value="Uridine diphospho-N-Acetylenolpyruvylglucosamine reductase, MurB, C-terminal domain"/>
    <property type="match status" value="1"/>
</dbReference>
<dbReference type="AlphaFoldDB" id="A0A4R5TWS9"/>
<evidence type="ECO:0000256" key="7">
    <source>
        <dbReference type="ARBA" id="ARBA00022618"/>
    </source>
</evidence>
<evidence type="ECO:0000313" key="20">
    <source>
        <dbReference type="Proteomes" id="UP000295411"/>
    </source>
</evidence>
<evidence type="ECO:0000256" key="11">
    <source>
        <dbReference type="ARBA" id="ARBA00022960"/>
    </source>
</evidence>
<dbReference type="PROSITE" id="PS51387">
    <property type="entry name" value="FAD_PCMH"/>
    <property type="match status" value="1"/>
</dbReference>
<dbReference type="Proteomes" id="UP000295411">
    <property type="component" value="Unassembled WGS sequence"/>
</dbReference>
<dbReference type="NCBIfam" id="TIGR00179">
    <property type="entry name" value="murB"/>
    <property type="match status" value="1"/>
</dbReference>
<dbReference type="Pfam" id="PF02873">
    <property type="entry name" value="MurB_C"/>
    <property type="match status" value="1"/>
</dbReference>
<comment type="caution">
    <text evidence="19">The sequence shown here is derived from an EMBL/GenBank/DDBJ whole genome shotgun (WGS) entry which is preliminary data.</text>
</comment>
<proteinExistence type="inferred from homology"/>
<keyword evidence="12 17" id="KW-0573">Peptidoglycan synthesis</keyword>
<keyword evidence="8 17" id="KW-0285">Flavoprotein</keyword>
<feature type="domain" description="FAD-binding PCMH-type" evidence="18">
    <location>
        <begin position="17"/>
        <end position="195"/>
    </location>
</feature>
<sequence>MTPQPTGTPLADLTTAGVGGPARMLIEARSEQEIIDAVRTADDAGEPLLILAGGSNLVIADEGFEGTVVRIASDGFTVNDDDATCGGVMVRAQAGQDWDQLVEYTVKHAFSGLEALSGIPGSTGATPVQNVGAYGSDVSQTIATVRTWDRQASAVKSFTNFELHFGYRDSLLKQTTVNGSPRYVVLTVEFQLALGRMSAPVRYAELARALGVEVGKRAYATDVRREVLRLRAAKGMVLDAQDRDTFSTGSFFTNPIIDAAAAAGLPEDAPRYPAADPGKVKLSAAWLIERAGFAKGFGLAGDTGFAAAGGRASLSTKHTLALTNRGGAAARDLLAVAGLVADGVEAKFGIRLQPEPLLIGCALPAPSTP</sequence>
<dbReference type="OrthoDB" id="9804753at2"/>
<evidence type="ECO:0000313" key="19">
    <source>
        <dbReference type="EMBL" id="TDK25621.1"/>
    </source>
</evidence>
<gene>
    <name evidence="17" type="primary">murB</name>
    <name evidence="19" type="ORF">E2F48_10285</name>
</gene>
<dbReference type="InterPro" id="IPR011601">
    <property type="entry name" value="MurB_C"/>
</dbReference>
<dbReference type="GO" id="GO:0008762">
    <property type="term" value="F:UDP-N-acetylmuramate dehydrogenase activity"/>
    <property type="evidence" value="ECO:0007669"/>
    <property type="project" value="UniProtKB-UniRule"/>
</dbReference>
<protein>
    <recommendedName>
        <fullName evidence="17">UDP-N-acetylenolpyruvoylglucosamine reductase</fullName>
        <ecNumber evidence="17">1.3.1.98</ecNumber>
    </recommendedName>
    <alternativeName>
        <fullName evidence="17">UDP-N-acetylmuramate dehydrogenase</fullName>
    </alternativeName>
</protein>
<keyword evidence="10 17" id="KW-0521">NADP</keyword>
<dbReference type="PANTHER" id="PTHR21071">
    <property type="entry name" value="UDP-N-ACETYLENOLPYRUVOYLGLUCOSAMINE REDUCTASE"/>
    <property type="match status" value="1"/>
</dbReference>
<dbReference type="PANTHER" id="PTHR21071:SF4">
    <property type="entry name" value="UDP-N-ACETYLENOLPYRUVOYLGLUCOSAMINE REDUCTASE"/>
    <property type="match status" value="1"/>
</dbReference>
<keyword evidence="9 17" id="KW-0274">FAD</keyword>
<keyword evidence="20" id="KW-1185">Reference proteome</keyword>
<dbReference type="Gene3D" id="3.30.465.10">
    <property type="match status" value="1"/>
</dbReference>
<evidence type="ECO:0000256" key="9">
    <source>
        <dbReference type="ARBA" id="ARBA00022827"/>
    </source>
</evidence>
<evidence type="ECO:0000256" key="8">
    <source>
        <dbReference type="ARBA" id="ARBA00022630"/>
    </source>
</evidence>
<dbReference type="Gene3D" id="3.90.78.10">
    <property type="entry name" value="UDP-N-acetylenolpyruvoylglucosamine reductase, C-terminal domain"/>
    <property type="match status" value="1"/>
</dbReference>
<feature type="active site" evidence="17">
    <location>
        <position position="355"/>
    </location>
</feature>
<feature type="active site" evidence="17">
    <location>
        <position position="168"/>
    </location>
</feature>
<dbReference type="InterPro" id="IPR036635">
    <property type="entry name" value="MurB_C_sf"/>
</dbReference>
<dbReference type="RefSeq" id="WP_133403880.1">
    <property type="nucleotide sequence ID" value="NZ_SMTK01000003.1"/>
</dbReference>
<dbReference type="GO" id="GO:0008360">
    <property type="term" value="P:regulation of cell shape"/>
    <property type="evidence" value="ECO:0007669"/>
    <property type="project" value="UniProtKB-KW"/>
</dbReference>
<dbReference type="InterPro" id="IPR016166">
    <property type="entry name" value="FAD-bd_PCMH"/>
</dbReference>
<evidence type="ECO:0000256" key="5">
    <source>
        <dbReference type="ARBA" id="ARBA00010485"/>
    </source>
</evidence>
<comment type="similarity">
    <text evidence="5 17">Belongs to the MurB family.</text>
</comment>
<dbReference type="InterPro" id="IPR016167">
    <property type="entry name" value="FAD-bd_PCMH_sub1"/>
</dbReference>
<evidence type="ECO:0000256" key="1">
    <source>
        <dbReference type="ARBA" id="ARBA00001974"/>
    </source>
</evidence>
<dbReference type="GO" id="GO:0005829">
    <property type="term" value="C:cytosol"/>
    <property type="evidence" value="ECO:0007669"/>
    <property type="project" value="TreeGrafter"/>
</dbReference>
<evidence type="ECO:0000256" key="13">
    <source>
        <dbReference type="ARBA" id="ARBA00023002"/>
    </source>
</evidence>
<comment type="cofactor">
    <cofactor evidence="1 17">
        <name>FAD</name>
        <dbReference type="ChEBI" id="CHEBI:57692"/>
    </cofactor>
</comment>
<dbReference type="InterPro" id="IPR006094">
    <property type="entry name" value="Oxid_FAD_bind_N"/>
</dbReference>
<evidence type="ECO:0000256" key="14">
    <source>
        <dbReference type="ARBA" id="ARBA00023306"/>
    </source>
</evidence>
<organism evidence="19 20">
    <name type="scientific">Arthrobacter crusticola</name>
    <dbReference type="NCBI Taxonomy" id="2547960"/>
    <lineage>
        <taxon>Bacteria</taxon>
        <taxon>Bacillati</taxon>
        <taxon>Actinomycetota</taxon>
        <taxon>Actinomycetes</taxon>
        <taxon>Micrococcales</taxon>
        <taxon>Micrococcaceae</taxon>
        <taxon>Arthrobacter</taxon>
    </lineage>
</organism>
<keyword evidence="6 17" id="KW-0963">Cytoplasm</keyword>
<keyword evidence="14 17" id="KW-0131">Cell cycle</keyword>
<accession>A0A4R5TWS9</accession>
<dbReference type="InterPro" id="IPR016169">
    <property type="entry name" value="FAD-bd_PCMH_sub2"/>
</dbReference>
<dbReference type="GO" id="GO:0009252">
    <property type="term" value="P:peptidoglycan biosynthetic process"/>
    <property type="evidence" value="ECO:0007669"/>
    <property type="project" value="UniProtKB-UniRule"/>
</dbReference>
<keyword evidence="13 17" id="KW-0560">Oxidoreductase</keyword>
<keyword evidence="11 17" id="KW-0133">Cell shape</keyword>
<evidence type="ECO:0000256" key="17">
    <source>
        <dbReference type="HAMAP-Rule" id="MF_00037"/>
    </source>
</evidence>
<evidence type="ECO:0000256" key="15">
    <source>
        <dbReference type="ARBA" id="ARBA00023316"/>
    </source>
</evidence>
<dbReference type="SUPFAM" id="SSF56176">
    <property type="entry name" value="FAD-binding/transporter-associated domain-like"/>
    <property type="match status" value="1"/>
</dbReference>
<evidence type="ECO:0000256" key="4">
    <source>
        <dbReference type="ARBA" id="ARBA00004752"/>
    </source>
</evidence>
<evidence type="ECO:0000256" key="6">
    <source>
        <dbReference type="ARBA" id="ARBA00022490"/>
    </source>
</evidence>